<reference evidence="1 2" key="1">
    <citation type="journal article" date="2019" name="Sci. Rep.">
        <title>Nanopore sequencing improves the draft genome of the human pathogenic amoeba Naegleria fowleri.</title>
        <authorList>
            <person name="Liechti N."/>
            <person name="Schurch N."/>
            <person name="Bruggmann R."/>
            <person name="Wittwer M."/>
        </authorList>
    </citation>
    <scope>NUCLEOTIDE SEQUENCE [LARGE SCALE GENOMIC DNA]</scope>
    <source>
        <strain evidence="1 2">ATCC 30894</strain>
    </source>
</reference>
<sequence length="113" mass="13018">MHPLGEDDCQIDQEELHLEMIDESIPQQPIIASGDNMYDWETELKRHRDNNADVSKEFEQLAEEVKLSNELMIGEEELSEEDRLAYEKSKGTMGYRSAVARATTLWKGKCSNQ</sequence>
<keyword evidence="2" id="KW-1185">Reference proteome</keyword>
<organism evidence="1 2">
    <name type="scientific">Naegleria fowleri</name>
    <name type="common">Brain eating amoeba</name>
    <dbReference type="NCBI Taxonomy" id="5763"/>
    <lineage>
        <taxon>Eukaryota</taxon>
        <taxon>Discoba</taxon>
        <taxon>Heterolobosea</taxon>
        <taxon>Tetramitia</taxon>
        <taxon>Eutetramitia</taxon>
        <taxon>Vahlkampfiidae</taxon>
        <taxon>Naegleria</taxon>
    </lineage>
</organism>
<dbReference type="RefSeq" id="XP_044568720.1">
    <property type="nucleotide sequence ID" value="XM_044711720.1"/>
</dbReference>
<dbReference type="EMBL" id="VFQX01000004">
    <property type="protein sequence ID" value="KAF0984007.1"/>
    <property type="molecule type" value="Genomic_DNA"/>
</dbReference>
<evidence type="ECO:0000313" key="1">
    <source>
        <dbReference type="EMBL" id="KAF0984007.1"/>
    </source>
</evidence>
<dbReference type="VEuPathDB" id="AmoebaDB:FDP41_007922"/>
<dbReference type="AlphaFoldDB" id="A0A6A5C3R5"/>
<dbReference type="Proteomes" id="UP000444721">
    <property type="component" value="Unassembled WGS sequence"/>
</dbReference>
<proteinExistence type="predicted"/>
<dbReference type="VEuPathDB" id="AmoebaDB:NF0037750"/>
<evidence type="ECO:0000313" key="2">
    <source>
        <dbReference type="Proteomes" id="UP000444721"/>
    </source>
</evidence>
<name>A0A6A5C3R5_NAEFO</name>
<gene>
    <name evidence="1" type="ORF">FDP41_007922</name>
</gene>
<comment type="caution">
    <text evidence="1">The sequence shown here is derived from an EMBL/GenBank/DDBJ whole genome shotgun (WGS) entry which is preliminary data.</text>
</comment>
<accession>A0A6A5C3R5</accession>
<dbReference type="GeneID" id="68115140"/>
<dbReference type="VEuPathDB" id="AmoebaDB:NfTy_004880"/>
<protein>
    <submittedName>
        <fullName evidence="1">Uncharacterized protein</fullName>
    </submittedName>
</protein>